<keyword evidence="4" id="KW-0479">Metal-binding</keyword>
<dbReference type="InterPro" id="IPR015803">
    <property type="entry name" value="Cys-tRNA-ligase"/>
</dbReference>
<dbReference type="PANTHER" id="PTHR10890">
    <property type="entry name" value="CYSTEINYL-TRNA SYNTHETASE"/>
    <property type="match status" value="1"/>
</dbReference>
<dbReference type="InterPro" id="IPR014729">
    <property type="entry name" value="Rossmann-like_a/b/a_fold"/>
</dbReference>
<name>A0A109UXX8_9SACH</name>
<sequence length="755" mass="86221">MHLFLKRSVTRTIMSSSTSKIAQPKWIKPDAIKEQPALKLYNSLTRNKDEFVPISKSRKVTWYSCGPTVYDAAHMGHARNYVTIDINRRILEDYFGYDVDFVQNVTDIDDKIIIRARQEHLFEKYVSECSKVDDACLKKVKEAILAYISSKVDSKIETIESYNEWEKKIDLGKVKVEDPKLAMHVAAVRKAVDALNGHDQKPVREFLDAVKDVLVPVLDSEFGASITDPEVFRKLAAYWERSFNEDMRRLNVRAPTVTTRVSEYVDEIITFVKRIIDNGYAYVTDDGSVYFDTVRFDSAPNHDYAKCQPWNRGQHDLIADGEGALSSSSGKRSANDFALWKASKAGEPQWESPWGAGRPGWHIECSVMASDVLGSTIDIHSGGIDLAFPHHDNELAQSEACFENSQWVNYFLHTGHLHIEGQKMSKSLKNFITIEEALEKYSVRQMRLAFAFTQWNNQLDFKESAMAEVRAWEQSVGNYFRTVRALIHESMEKDVTTRQSAPEAQLRRELAEVVERGHVQLCDNLSVGLVLRGVADIVGKANVYIAERGKDVRIEVLSEIARYATKMISLIGIEVRSDGLGWKEAEKSTGEGFEEDVLPYVRCLSHFRDEIRQLARNNASSKEILRLADVLRDEHLVKLNVILEDRQEGPALVKFIDENERKRLVEEQAERTKREQQRKAAAEEARKRDAARREKARVPAEVMFLQSAEYSAWDENGVPVSDASGEPLSKSMKKKLLKQWQQQKKLNEEFKEEST</sequence>
<dbReference type="CDD" id="cd00672">
    <property type="entry name" value="CysRS_core"/>
    <property type="match status" value="1"/>
</dbReference>
<dbReference type="GO" id="GO:0004817">
    <property type="term" value="F:cysteine-tRNA ligase activity"/>
    <property type="evidence" value="ECO:0007669"/>
    <property type="project" value="UniProtKB-EC"/>
</dbReference>
<accession>A0A109UXX8</accession>
<evidence type="ECO:0000256" key="5">
    <source>
        <dbReference type="ARBA" id="ARBA00022741"/>
    </source>
</evidence>
<dbReference type="InterPro" id="IPR032678">
    <property type="entry name" value="tRNA-synt_1_cat_dom"/>
</dbReference>
<evidence type="ECO:0000256" key="3">
    <source>
        <dbReference type="ARBA" id="ARBA00022598"/>
    </source>
</evidence>
<protein>
    <recommendedName>
        <fullName evidence="2">cysteine--tRNA ligase</fullName>
        <ecNumber evidence="2">6.1.1.16</ecNumber>
    </recommendedName>
    <alternativeName>
        <fullName evidence="10">Cysteinyl-tRNA synthetase</fullName>
    </alternativeName>
</protein>
<keyword evidence="9" id="KW-0030">Aminoacyl-tRNA synthetase</keyword>
<dbReference type="OrthoDB" id="438179at2759"/>
<dbReference type="PRINTS" id="PR00983">
    <property type="entry name" value="TRNASYNTHCYS"/>
</dbReference>
<dbReference type="GO" id="GO:0046872">
    <property type="term" value="F:metal ion binding"/>
    <property type="evidence" value="ECO:0007669"/>
    <property type="project" value="UniProtKB-KW"/>
</dbReference>
<dbReference type="GO" id="GO:0005524">
    <property type="term" value="F:ATP binding"/>
    <property type="evidence" value="ECO:0007669"/>
    <property type="project" value="UniProtKB-KW"/>
</dbReference>
<feature type="region of interest" description="Disordered" evidence="11">
    <location>
        <begin position="715"/>
        <end position="735"/>
    </location>
</feature>
<dbReference type="InterPro" id="IPR009080">
    <property type="entry name" value="tRNAsynth_Ia_anticodon-bd"/>
</dbReference>
<dbReference type="EC" id="6.1.1.16" evidence="2"/>
<dbReference type="PANTHER" id="PTHR10890:SF3">
    <property type="entry name" value="CYSTEINE--TRNA LIGASE, CYTOPLASMIC"/>
    <property type="match status" value="1"/>
</dbReference>
<keyword evidence="8" id="KW-0648">Protein biosynthesis</keyword>
<dbReference type="RefSeq" id="XP_017986569.1">
    <property type="nucleotide sequence ID" value="XM_018131543.1"/>
</dbReference>
<dbReference type="GO" id="GO:0005737">
    <property type="term" value="C:cytoplasm"/>
    <property type="evidence" value="ECO:0007669"/>
    <property type="project" value="TreeGrafter"/>
</dbReference>
<evidence type="ECO:0000259" key="12">
    <source>
        <dbReference type="Pfam" id="PF01406"/>
    </source>
</evidence>
<evidence type="ECO:0000256" key="11">
    <source>
        <dbReference type="SAM" id="MobiDB-lite"/>
    </source>
</evidence>
<evidence type="ECO:0000256" key="1">
    <source>
        <dbReference type="ARBA" id="ARBA00001947"/>
    </source>
</evidence>
<keyword evidence="5" id="KW-0547">Nucleotide-binding</keyword>
<evidence type="ECO:0000313" key="14">
    <source>
        <dbReference type="Proteomes" id="UP000243052"/>
    </source>
</evidence>
<gene>
    <name evidence="13" type="ORF">AW171_hschr31412</name>
</gene>
<keyword evidence="14" id="KW-1185">Reference proteome</keyword>
<feature type="region of interest" description="Disordered" evidence="11">
    <location>
        <begin position="666"/>
        <end position="694"/>
    </location>
</feature>
<keyword evidence="3" id="KW-0436">Ligase</keyword>
<keyword evidence="6" id="KW-0862">Zinc</keyword>
<dbReference type="HAMAP" id="MF_00041">
    <property type="entry name" value="Cys_tRNA_synth"/>
    <property type="match status" value="1"/>
</dbReference>
<dbReference type="Pfam" id="PF01406">
    <property type="entry name" value="tRNA-synt_1e"/>
    <property type="match status" value="1"/>
</dbReference>
<evidence type="ECO:0000256" key="2">
    <source>
        <dbReference type="ARBA" id="ARBA00012832"/>
    </source>
</evidence>
<organism evidence="13 14">
    <name type="scientific">Eremothecium sinecaudum</name>
    <dbReference type="NCBI Taxonomy" id="45286"/>
    <lineage>
        <taxon>Eukaryota</taxon>
        <taxon>Fungi</taxon>
        <taxon>Dikarya</taxon>
        <taxon>Ascomycota</taxon>
        <taxon>Saccharomycotina</taxon>
        <taxon>Saccharomycetes</taxon>
        <taxon>Saccharomycetales</taxon>
        <taxon>Saccharomycetaceae</taxon>
        <taxon>Eremothecium</taxon>
    </lineage>
</organism>
<comment type="cofactor">
    <cofactor evidence="1">
        <name>Zn(2+)</name>
        <dbReference type="ChEBI" id="CHEBI:29105"/>
    </cofactor>
</comment>
<evidence type="ECO:0000256" key="8">
    <source>
        <dbReference type="ARBA" id="ARBA00022917"/>
    </source>
</evidence>
<evidence type="ECO:0000256" key="6">
    <source>
        <dbReference type="ARBA" id="ARBA00022833"/>
    </source>
</evidence>
<dbReference type="NCBIfam" id="TIGR00435">
    <property type="entry name" value="cysS"/>
    <property type="match status" value="1"/>
</dbReference>
<dbReference type="Proteomes" id="UP000243052">
    <property type="component" value="Chromosome iii"/>
</dbReference>
<keyword evidence="7" id="KW-0067">ATP-binding</keyword>
<dbReference type="STRING" id="45286.A0A109UXX8"/>
<evidence type="ECO:0000256" key="9">
    <source>
        <dbReference type="ARBA" id="ARBA00023146"/>
    </source>
</evidence>
<dbReference type="InterPro" id="IPR024909">
    <property type="entry name" value="Cys-tRNA/MSH_ligase"/>
</dbReference>
<evidence type="ECO:0000313" key="13">
    <source>
        <dbReference type="EMBL" id="AMD19573.1"/>
    </source>
</evidence>
<dbReference type="GO" id="GO:0006423">
    <property type="term" value="P:cysteinyl-tRNA aminoacylation"/>
    <property type="evidence" value="ECO:0007669"/>
    <property type="project" value="InterPro"/>
</dbReference>
<evidence type="ECO:0000256" key="7">
    <source>
        <dbReference type="ARBA" id="ARBA00022840"/>
    </source>
</evidence>
<dbReference type="SUPFAM" id="SSF52374">
    <property type="entry name" value="Nucleotidylyl transferase"/>
    <property type="match status" value="1"/>
</dbReference>
<dbReference type="SUPFAM" id="SSF47323">
    <property type="entry name" value="Anticodon-binding domain of a subclass of class I aminoacyl-tRNA synthetases"/>
    <property type="match status" value="1"/>
</dbReference>
<proteinExistence type="inferred from homology"/>
<feature type="domain" description="tRNA synthetases class I catalytic" evidence="12">
    <location>
        <begin position="55"/>
        <end position="469"/>
    </location>
</feature>
<evidence type="ECO:0000256" key="10">
    <source>
        <dbReference type="ARBA" id="ARBA00031499"/>
    </source>
</evidence>
<dbReference type="EMBL" id="CP014243">
    <property type="protein sequence ID" value="AMD19573.1"/>
    <property type="molecule type" value="Genomic_DNA"/>
</dbReference>
<evidence type="ECO:0000256" key="4">
    <source>
        <dbReference type="ARBA" id="ARBA00022723"/>
    </source>
</evidence>
<reference evidence="13 14" key="1">
    <citation type="submission" date="2016-01" db="EMBL/GenBank/DDBJ databases">
        <title>Genome sequence of the yeast Holleya sinecauda.</title>
        <authorList>
            <person name="Dietrich F.S."/>
        </authorList>
    </citation>
    <scope>NUCLEOTIDE SEQUENCE [LARGE SCALE GENOMIC DNA]</scope>
    <source>
        <strain evidence="13 14">ATCC 58844</strain>
    </source>
</reference>
<dbReference type="AlphaFoldDB" id="A0A109UXX8"/>
<dbReference type="GeneID" id="28722777"/>
<dbReference type="Gene3D" id="3.40.50.620">
    <property type="entry name" value="HUPs"/>
    <property type="match status" value="1"/>
</dbReference>